<dbReference type="PANTHER" id="PTHR43493:SF5">
    <property type="entry name" value="DNA GYRASE SUBUNIT A, CHLOROPLASTIC_MITOCHONDRIAL"/>
    <property type="match status" value="1"/>
</dbReference>
<dbReference type="FunFam" id="3.30.1360.40:FF:000002">
    <property type="entry name" value="DNA gyrase subunit A"/>
    <property type="match status" value="1"/>
</dbReference>
<evidence type="ECO:0000256" key="3">
    <source>
        <dbReference type="ARBA" id="ARBA00022741"/>
    </source>
</evidence>
<dbReference type="Pfam" id="PF03989">
    <property type="entry name" value="DNA_gyraseA_C"/>
    <property type="match status" value="6"/>
</dbReference>
<evidence type="ECO:0000259" key="11">
    <source>
        <dbReference type="PROSITE" id="PS52040"/>
    </source>
</evidence>
<sequence length="962" mass="105673">MSDNETSPTGDSGPPAPSDIRPISITDEMRRSYLDYAMSVIVSRALPDVRDGLKPVHRRILYAMQEAGYDWNKPYKKSSRVVGDVMGKYHPHGDQAIYDALVRMAQDFSLRLPLLDGQGNFGSVDGDPPAAMRYTEVRLGKPAHSLLEDIDKDTVDFQDNYDNSESEPTVLPARFPNLLVNGAGGIAVGMATNIPPHNLGEVVDACIAYMEDPAIDIERLMEIVPGPDFPTGGIILGRAGTRSAHTTGRGSIIIRGRVHTETVRKEREALVVTEIPYQVNKATMIEKIAELVRDKRIEGIADIRDESDRDGMRVVIELKRDAMTDVVLNQLYRYSNLQTSFGANMVALNGGKPEQMTLVDMIRAFIAFREEVVGRRTKFLLAKARDRAHVLVGLAIAVANIDEVIHLIRTAPDPATARASLMARNWPAKDMGPLIALIADPRHGLGEDGTYKLSEEQARAILDLRLQRLTALGRDEIADELTKLGEAIADYLDILRSRARIQAIVRDELNAVKDEFDTPRRTEIAEGLGDFEDEDLIQREDMVVTVSHSGYIKRVPLSTYRAQRRGGKGRSGMSTKDEDFVTRIFIASTHTPVLFFSSRGMVYKMKVWRLPLAAPTSRGKALVNLLPLQPGEWITSIMPLPEDEDSWAELDVMFSTNRGTVRRNKLSDFVQVNRNGKIAMKLDEGDAIVGVETCSESDDVLLTTKLGQCIRFRTTDVRVFKGRDSTGVRGINLGDDDTVISMSILRHFDATPAERNAYLKQSGAIRRAATGEAADAVEDAAIDAEDEGLTEEDGAIVSLPPERYAEMGASEQFVLTLSENGYGKRSSSYEYRVIGRGGKGLAAMDIWDKDDKGTPFIREKTGPLVASFPVEDPDQIMLVTNGGQLIRCPVHGIRIAGRNTQGVIVFNTAEGERVVSVQRVKDEEEGDVVEEDLSDGGEDGESGSEDGGSGGETGDDSPENDG</sequence>
<dbReference type="SUPFAM" id="SSF56719">
    <property type="entry name" value="Type II DNA topoisomerase"/>
    <property type="match status" value="1"/>
</dbReference>
<feature type="compositionally biased region" description="Acidic residues" evidence="10">
    <location>
        <begin position="953"/>
        <end position="962"/>
    </location>
</feature>
<dbReference type="EMBL" id="JAZHOF010000007">
    <property type="protein sequence ID" value="MEJ8573285.1"/>
    <property type="molecule type" value="Genomic_DNA"/>
</dbReference>
<comment type="miscellaneous">
    <text evidence="8">Few gyrases are as efficient as E.coli at forming negative supercoils. Not all organisms have 2 type II topoisomerases; in organisms with a single type II topoisomerase this enzyme also has to decatenate newly replicated chromosomes.</text>
</comment>
<dbReference type="InterPro" id="IPR050220">
    <property type="entry name" value="Type_II_DNA_Topoisomerases"/>
</dbReference>
<dbReference type="EC" id="5.6.2.2" evidence="8"/>
<dbReference type="SUPFAM" id="SSF101904">
    <property type="entry name" value="GyrA/ParC C-terminal domain-like"/>
    <property type="match status" value="1"/>
</dbReference>
<dbReference type="PANTHER" id="PTHR43493">
    <property type="entry name" value="DNA GYRASE/TOPOISOMERASE SUBUNIT A"/>
    <property type="match status" value="1"/>
</dbReference>
<feature type="active site" description="O-(5'-phospho-DNA)-tyrosine intermediate" evidence="8 9">
    <location>
        <position position="134"/>
    </location>
</feature>
<dbReference type="Gene3D" id="1.10.268.10">
    <property type="entry name" value="Topoisomerase, domain 3"/>
    <property type="match status" value="1"/>
</dbReference>
<reference evidence="12 13" key="1">
    <citation type="submission" date="2024-02" db="EMBL/GenBank/DDBJ databases">
        <title>Genome analysis and characterization of Microbaculum marinisediminis sp. nov., isolated from marine sediment.</title>
        <authorList>
            <person name="Du Z.-J."/>
            <person name="Ye Y.-Q."/>
            <person name="Zhang Z.-R."/>
            <person name="Yuan S.-M."/>
            <person name="Zhang X.-Y."/>
        </authorList>
    </citation>
    <scope>NUCLEOTIDE SEQUENCE [LARGE SCALE GENOMIC DNA]</scope>
    <source>
        <strain evidence="12 13">SDUM1044001</strain>
    </source>
</reference>
<organism evidence="12 13">
    <name type="scientific">Microbaculum marinum</name>
    <dbReference type="NCBI Taxonomy" id="1764581"/>
    <lineage>
        <taxon>Bacteria</taxon>
        <taxon>Pseudomonadati</taxon>
        <taxon>Pseudomonadota</taxon>
        <taxon>Alphaproteobacteria</taxon>
        <taxon>Hyphomicrobiales</taxon>
        <taxon>Tepidamorphaceae</taxon>
        <taxon>Microbaculum</taxon>
    </lineage>
</organism>
<dbReference type="InterPro" id="IPR013758">
    <property type="entry name" value="Topo_IIA_A/C_ab"/>
</dbReference>
<dbReference type="FunFam" id="1.10.268.10:FF:000001">
    <property type="entry name" value="DNA gyrase subunit A"/>
    <property type="match status" value="1"/>
</dbReference>
<dbReference type="GO" id="GO:0005524">
    <property type="term" value="F:ATP binding"/>
    <property type="evidence" value="ECO:0007669"/>
    <property type="project" value="UniProtKB-UniRule"/>
</dbReference>
<evidence type="ECO:0000256" key="10">
    <source>
        <dbReference type="SAM" id="MobiDB-lite"/>
    </source>
</evidence>
<dbReference type="GO" id="GO:0006261">
    <property type="term" value="P:DNA-templated DNA replication"/>
    <property type="evidence" value="ECO:0007669"/>
    <property type="project" value="UniProtKB-UniRule"/>
</dbReference>
<dbReference type="InterPro" id="IPR005743">
    <property type="entry name" value="GyrA"/>
</dbReference>
<proteinExistence type="inferred from homology"/>
<dbReference type="Gene3D" id="2.120.10.90">
    <property type="entry name" value="DNA gyrase/topoisomerase IV, subunit A, C-terminal"/>
    <property type="match status" value="1"/>
</dbReference>
<evidence type="ECO:0000256" key="9">
    <source>
        <dbReference type="PROSITE-ProRule" id="PRU01384"/>
    </source>
</evidence>
<feature type="compositionally biased region" description="Polar residues" evidence="10">
    <location>
        <begin position="1"/>
        <end position="10"/>
    </location>
</feature>
<evidence type="ECO:0000256" key="4">
    <source>
        <dbReference type="ARBA" id="ARBA00022840"/>
    </source>
</evidence>
<comment type="function">
    <text evidence="8">A type II topoisomerase that negatively supercoils closed circular double-stranded (ds) DNA in an ATP-dependent manner to modulate DNA topology and maintain chromosomes in an underwound state. Negative supercoiling favors strand separation, and DNA replication, transcription, recombination and repair, all of which involve strand separation. Also able to catalyze the interconversion of other topological isomers of dsDNA rings, including catenanes and knotted rings. Type II topoisomerases break and join 2 DNA strands simultaneously in an ATP-dependent manner.</text>
</comment>
<keyword evidence="13" id="KW-1185">Reference proteome</keyword>
<dbReference type="AlphaFoldDB" id="A0AAW9RWL7"/>
<dbReference type="Proteomes" id="UP001378188">
    <property type="component" value="Unassembled WGS sequence"/>
</dbReference>
<dbReference type="PROSITE" id="PS52040">
    <property type="entry name" value="TOPO_IIA"/>
    <property type="match status" value="1"/>
</dbReference>
<dbReference type="InterPro" id="IPR035516">
    <property type="entry name" value="Gyrase/topoIV_suA_C"/>
</dbReference>
<feature type="region of interest" description="Disordered" evidence="10">
    <location>
        <begin position="918"/>
        <end position="962"/>
    </location>
</feature>
<feature type="compositionally biased region" description="Acidic residues" evidence="10">
    <location>
        <begin position="923"/>
        <end position="944"/>
    </location>
</feature>
<dbReference type="GO" id="GO:0009330">
    <property type="term" value="C:DNA topoisomerase type II (double strand cut, ATP-hydrolyzing) complex"/>
    <property type="evidence" value="ECO:0007669"/>
    <property type="project" value="TreeGrafter"/>
</dbReference>
<dbReference type="Gene3D" id="3.90.199.10">
    <property type="entry name" value="Topoisomerase II, domain 5"/>
    <property type="match status" value="1"/>
</dbReference>
<keyword evidence="8" id="KW-0963">Cytoplasm</keyword>
<dbReference type="NCBIfam" id="TIGR01063">
    <property type="entry name" value="gyrA"/>
    <property type="match status" value="1"/>
</dbReference>
<comment type="similarity">
    <text evidence="2 8">Belongs to the type II topoisomerase GyrA/ParC subunit family.</text>
</comment>
<keyword evidence="6 8" id="KW-0238">DNA-binding</keyword>
<dbReference type="GO" id="GO:0003677">
    <property type="term" value="F:DNA binding"/>
    <property type="evidence" value="ECO:0007669"/>
    <property type="project" value="UniProtKB-UniRule"/>
</dbReference>
<dbReference type="InterPro" id="IPR002205">
    <property type="entry name" value="Topo_IIA_dom_A"/>
</dbReference>
<dbReference type="GO" id="GO:0006265">
    <property type="term" value="P:DNA topological change"/>
    <property type="evidence" value="ECO:0007669"/>
    <property type="project" value="UniProtKB-UniRule"/>
</dbReference>
<comment type="catalytic activity">
    <reaction evidence="1 8 9">
        <text>ATP-dependent breakage, passage and rejoining of double-stranded DNA.</text>
        <dbReference type="EC" id="5.6.2.2"/>
    </reaction>
</comment>
<evidence type="ECO:0000256" key="7">
    <source>
        <dbReference type="ARBA" id="ARBA00023235"/>
    </source>
</evidence>
<dbReference type="Gene3D" id="3.30.1360.40">
    <property type="match status" value="1"/>
</dbReference>
<keyword evidence="3 8" id="KW-0547">Nucleotide-binding</keyword>
<dbReference type="NCBIfam" id="NF004043">
    <property type="entry name" value="PRK05560.1"/>
    <property type="match status" value="1"/>
</dbReference>
<dbReference type="GO" id="GO:0005694">
    <property type="term" value="C:chromosome"/>
    <property type="evidence" value="ECO:0007669"/>
    <property type="project" value="InterPro"/>
</dbReference>
<evidence type="ECO:0000256" key="1">
    <source>
        <dbReference type="ARBA" id="ARBA00000185"/>
    </source>
</evidence>
<feature type="region of interest" description="Disordered" evidence="10">
    <location>
        <begin position="1"/>
        <end position="23"/>
    </location>
</feature>
<evidence type="ECO:0000256" key="6">
    <source>
        <dbReference type="ARBA" id="ARBA00023125"/>
    </source>
</evidence>
<dbReference type="SMART" id="SM00434">
    <property type="entry name" value="TOP4c"/>
    <property type="match status" value="1"/>
</dbReference>
<gene>
    <name evidence="8 12" type="primary">gyrA</name>
    <name evidence="12" type="ORF">V3328_17470</name>
</gene>
<comment type="subunit">
    <text evidence="8">Heterotetramer, composed of two GyrA and two GyrB chains. In the heterotetramer, GyrA contains the active site tyrosine that forms a transient covalent intermediate with DNA, while GyrB binds cofactors and catalyzes ATP hydrolysis.</text>
</comment>
<dbReference type="InterPro" id="IPR013760">
    <property type="entry name" value="Topo_IIA-like_dom_sf"/>
</dbReference>
<protein>
    <recommendedName>
        <fullName evidence="8">DNA gyrase subunit A</fullName>
        <ecNumber evidence="8">5.6.2.2</ecNumber>
    </recommendedName>
</protein>
<keyword evidence="7 8" id="KW-0413">Isomerase</keyword>
<feature type="domain" description="Topo IIA-type catalytic" evidence="11">
    <location>
        <begin position="46"/>
        <end position="536"/>
    </location>
</feature>
<dbReference type="Pfam" id="PF00521">
    <property type="entry name" value="DNA_topoisoIV"/>
    <property type="match status" value="1"/>
</dbReference>
<evidence type="ECO:0000256" key="5">
    <source>
        <dbReference type="ARBA" id="ARBA00023029"/>
    </source>
</evidence>
<dbReference type="GO" id="GO:0034335">
    <property type="term" value="F:DNA negative supercoiling activity"/>
    <property type="evidence" value="ECO:0007669"/>
    <property type="project" value="UniProtKB-ARBA"/>
</dbReference>
<feature type="short sequence motif" description="GyrA-box" evidence="8">
    <location>
        <begin position="563"/>
        <end position="569"/>
    </location>
</feature>
<dbReference type="GO" id="GO:0005737">
    <property type="term" value="C:cytoplasm"/>
    <property type="evidence" value="ECO:0007669"/>
    <property type="project" value="UniProtKB-SubCell"/>
</dbReference>
<dbReference type="InterPro" id="IPR006691">
    <property type="entry name" value="GyrA/parC_rep"/>
</dbReference>
<evidence type="ECO:0000313" key="12">
    <source>
        <dbReference type="EMBL" id="MEJ8573285.1"/>
    </source>
</evidence>
<comment type="caution">
    <text evidence="12">The sequence shown here is derived from an EMBL/GenBank/DDBJ whole genome shotgun (WGS) entry which is preliminary data.</text>
</comment>
<dbReference type="NCBIfam" id="NF004044">
    <property type="entry name" value="PRK05561.1"/>
    <property type="match status" value="1"/>
</dbReference>
<accession>A0AAW9RWL7</accession>
<dbReference type="FunFam" id="3.90.199.10:FF:000001">
    <property type="entry name" value="DNA gyrase subunit A"/>
    <property type="match status" value="1"/>
</dbReference>
<dbReference type="InterPro" id="IPR013757">
    <property type="entry name" value="Topo_IIA_A_a_sf"/>
</dbReference>
<dbReference type="HAMAP" id="MF_01897">
    <property type="entry name" value="GyrA"/>
    <property type="match status" value="1"/>
</dbReference>
<evidence type="ECO:0000256" key="2">
    <source>
        <dbReference type="ARBA" id="ARBA00008263"/>
    </source>
</evidence>
<evidence type="ECO:0000313" key="13">
    <source>
        <dbReference type="Proteomes" id="UP001378188"/>
    </source>
</evidence>
<comment type="subcellular location">
    <subcellularLocation>
        <location evidence="8">Cytoplasm</location>
    </subcellularLocation>
</comment>
<keyword evidence="4 8" id="KW-0067">ATP-binding</keyword>
<dbReference type="CDD" id="cd00187">
    <property type="entry name" value="TOP4c"/>
    <property type="match status" value="1"/>
</dbReference>
<keyword evidence="5 8" id="KW-0799">Topoisomerase</keyword>
<evidence type="ECO:0000256" key="8">
    <source>
        <dbReference type="HAMAP-Rule" id="MF_01897"/>
    </source>
</evidence>
<name>A0AAW9RWL7_9HYPH</name>